<organism evidence="2 3">
    <name type="scientific">Roseicyclus persicicus</name>
    <dbReference type="NCBI Taxonomy" id="2650661"/>
    <lineage>
        <taxon>Bacteria</taxon>
        <taxon>Pseudomonadati</taxon>
        <taxon>Pseudomonadota</taxon>
        <taxon>Alphaproteobacteria</taxon>
        <taxon>Rhodobacterales</taxon>
        <taxon>Roseobacteraceae</taxon>
        <taxon>Roseicyclus</taxon>
    </lineage>
</organism>
<dbReference type="Gene3D" id="1.10.1130.10">
    <property type="entry name" value="Flavocytochrome C3, Chain A"/>
    <property type="match status" value="1"/>
</dbReference>
<comment type="caution">
    <text evidence="2">The sequence shown here is derived from an EMBL/GenBank/DDBJ whole genome shotgun (WGS) entry which is preliminary data.</text>
</comment>
<name>A0A7X6GWM0_9RHOB</name>
<keyword evidence="3" id="KW-1185">Reference proteome</keyword>
<evidence type="ECO:0000313" key="2">
    <source>
        <dbReference type="EMBL" id="NKX43761.1"/>
    </source>
</evidence>
<feature type="signal peptide" evidence="1">
    <location>
        <begin position="1"/>
        <end position="29"/>
    </location>
</feature>
<dbReference type="InterPro" id="IPR036280">
    <property type="entry name" value="Multihaem_cyt_sf"/>
</dbReference>
<proteinExistence type="predicted"/>
<reference evidence="2 3" key="1">
    <citation type="submission" date="2020-04" db="EMBL/GenBank/DDBJ databases">
        <authorList>
            <person name="Yoon J."/>
        </authorList>
    </citation>
    <scope>NUCLEOTIDE SEQUENCE [LARGE SCALE GENOMIC DNA]</scope>
    <source>
        <strain evidence="2 3">KMU-115</strain>
    </source>
</reference>
<dbReference type="AlphaFoldDB" id="A0A7X6GWM0"/>
<protein>
    <submittedName>
        <fullName evidence="2">Cytochrome C</fullName>
    </submittedName>
</protein>
<evidence type="ECO:0000256" key="1">
    <source>
        <dbReference type="SAM" id="SignalP"/>
    </source>
</evidence>
<dbReference type="SUPFAM" id="SSF48695">
    <property type="entry name" value="Multiheme cytochromes"/>
    <property type="match status" value="1"/>
</dbReference>
<sequence>MRNFTLALFVALPLAAILAAGTAFWPVSAQEAQGDAPVTLPLSGDEVLLPYVIPEAGPFNPEQIEIENNQAIADWFRSAHADAAAEAFRHWDDEEGIRPVCAVCHSGAGFRAFHGLDGSPPGIPEESVDVGGVVDCETCHNQGLSRITEIRMPSGVMHPVQGVEASCMTCHQGRTAGVTVVEAVAGLAEDGPNPDLRFINPHYATAAATWLGGYGGAGYQYEGRDYSGRFFHARPVASCVSCHQPHTLEVATDGCRTCHENGTPEEIRLARQSYDGSGNTTQGIRVDIANNAATLMSFVERYAAEVVGVPIYYDGGRYPYFFADANGDGVADTADGNPVVYASWTPRLLRASYNWKLVTADPGAYAHNPHYALELLYDSIEDLAGALGVEMASLGLLR</sequence>
<evidence type="ECO:0000313" key="3">
    <source>
        <dbReference type="Proteomes" id="UP000526408"/>
    </source>
</evidence>
<accession>A0A7X6GWM0</accession>
<feature type="chain" id="PRO_5031466688" evidence="1">
    <location>
        <begin position="30"/>
        <end position="398"/>
    </location>
</feature>
<dbReference type="RefSeq" id="WP_168622109.1">
    <property type="nucleotide sequence ID" value="NZ_JAAZQQ010000001.1"/>
</dbReference>
<keyword evidence="1" id="KW-0732">Signal</keyword>
<dbReference type="Proteomes" id="UP000526408">
    <property type="component" value="Unassembled WGS sequence"/>
</dbReference>
<gene>
    <name evidence="2" type="ORF">HCU73_04090</name>
</gene>
<dbReference type="EMBL" id="JAAZQQ010000001">
    <property type="protein sequence ID" value="NKX43761.1"/>
    <property type="molecule type" value="Genomic_DNA"/>
</dbReference>